<dbReference type="PANTHER" id="PTHR33116">
    <property type="entry name" value="REVERSE TRANSCRIPTASE ZINC-BINDING DOMAIN-CONTAINING PROTEIN-RELATED-RELATED"/>
    <property type="match status" value="1"/>
</dbReference>
<organism evidence="2 3">
    <name type="scientific">Actinidia rufa</name>
    <dbReference type="NCBI Taxonomy" id="165716"/>
    <lineage>
        <taxon>Eukaryota</taxon>
        <taxon>Viridiplantae</taxon>
        <taxon>Streptophyta</taxon>
        <taxon>Embryophyta</taxon>
        <taxon>Tracheophyta</taxon>
        <taxon>Spermatophyta</taxon>
        <taxon>Magnoliopsida</taxon>
        <taxon>eudicotyledons</taxon>
        <taxon>Gunneridae</taxon>
        <taxon>Pentapetalae</taxon>
        <taxon>asterids</taxon>
        <taxon>Ericales</taxon>
        <taxon>Actinidiaceae</taxon>
        <taxon>Actinidia</taxon>
    </lineage>
</organism>
<sequence length="753" mass="85822">MPKYFSFGKEAISSFLVWVQLRDVPLTLWNPMVFGKICFKLGRPLHMDKLTTRKEKVTYARCLVEVDLDKELIHFVMLHFKEGGEHEQRVFYENLPKFCSHCRKGGHNKENYKANPSKIVVIPIEGGKNADTQAMPNAAGESKKSHLEWVVKQTAKGFSVAEEVVNPEPTTVSNPENLCTKRSLAIPPESTTVSNPEITKLKHSRVLLSEPILVQFPIIPDESSTLPHLVAQLGGGRTNLNFDFVSGGRKLDPGQAKSLTQQVTEEDIKLAFFTIGEDKTPGLDGYTSCFFKKTWDIVGPYFIAAVMEFFSSGCFGDLKNNPNFNFHPRCGGLKITHLTYADDLILLSRGDPTSVSLIMGKLNHFGDCSGLKISISKSSLFPVGINSRDLEAIKEITGFAQGVFSFKYLGISVAASRLTIAQFSPLNDKVSDCISVWAGTSLSYTGRTELIKSVLQAVECYWLSILPIPVGVRKKITQLCRNFLWNGKATVNKKPLVAWKDVCLPKHEGGLGIRNTKAWNKALICKTLWDIQAKKDSLWVQWIHQIYMNQVNFWEYRNRHEDSPFMKQIIISLRDEIIEEEGLVGNAILRLNQWAPEGYLLSRLAYEFFRLKRAKNAWSKMVWHNSITPKDSFILWLRIKDRLRTRDKLRDFVEDLVCPLCMAENEDIDHLFFQCRVWSHVWGSIKIWLGITRAMNTLKAAIKWMIKESRGTGFSTKFKRISLACMIYHIWGATNKRIFEDKIEQPEEIIRRI</sequence>
<gene>
    <name evidence="2" type="ORF">Acr_00g0015330</name>
</gene>
<dbReference type="Proteomes" id="UP000585474">
    <property type="component" value="Unassembled WGS sequence"/>
</dbReference>
<dbReference type="PANTHER" id="PTHR33116:SF66">
    <property type="entry name" value="REVERSE TRANSCRIPTASE ZINC-BINDING DOMAIN-CONTAINING PROTEIN"/>
    <property type="match status" value="1"/>
</dbReference>
<accession>A0A7J0DCD6</accession>
<reference evidence="3" key="1">
    <citation type="submission" date="2019-07" db="EMBL/GenBank/DDBJ databases">
        <title>De Novo Assembly of kiwifruit Actinidia rufa.</title>
        <authorList>
            <person name="Sugita-Konishi S."/>
            <person name="Sato K."/>
            <person name="Mori E."/>
            <person name="Abe Y."/>
            <person name="Kisaki G."/>
            <person name="Hamano K."/>
            <person name="Suezawa K."/>
            <person name="Otani M."/>
            <person name="Fukuda T."/>
            <person name="Manabe T."/>
            <person name="Gomi K."/>
            <person name="Tabuchi M."/>
            <person name="Akimitsu K."/>
            <person name="Kataoka I."/>
        </authorList>
    </citation>
    <scope>NUCLEOTIDE SEQUENCE [LARGE SCALE GENOMIC DNA]</scope>
    <source>
        <strain evidence="3">cv. Fuchu</strain>
    </source>
</reference>
<evidence type="ECO:0000313" key="2">
    <source>
        <dbReference type="EMBL" id="GFS31042.1"/>
    </source>
</evidence>
<comment type="caution">
    <text evidence="2">The sequence shown here is derived from an EMBL/GenBank/DDBJ whole genome shotgun (WGS) entry which is preliminary data.</text>
</comment>
<evidence type="ECO:0000259" key="1">
    <source>
        <dbReference type="Pfam" id="PF13966"/>
    </source>
</evidence>
<dbReference type="InterPro" id="IPR026960">
    <property type="entry name" value="RVT-Znf"/>
</dbReference>
<feature type="domain" description="Reverse transcriptase zinc-binding" evidence="1">
    <location>
        <begin position="603"/>
        <end position="682"/>
    </location>
</feature>
<proteinExistence type="predicted"/>
<evidence type="ECO:0000313" key="3">
    <source>
        <dbReference type="Proteomes" id="UP000585474"/>
    </source>
</evidence>
<dbReference type="AlphaFoldDB" id="A0A7J0DCD6"/>
<dbReference type="Pfam" id="PF13966">
    <property type="entry name" value="zf-RVT"/>
    <property type="match status" value="1"/>
</dbReference>
<protein>
    <recommendedName>
        <fullName evidence="1">Reverse transcriptase zinc-binding domain-containing protein</fullName>
    </recommendedName>
</protein>
<dbReference type="OrthoDB" id="786567at2759"/>
<name>A0A7J0DCD6_9ERIC</name>
<dbReference type="EMBL" id="BJWL01000135">
    <property type="protein sequence ID" value="GFS31042.1"/>
    <property type="molecule type" value="Genomic_DNA"/>
</dbReference>
<keyword evidence="3" id="KW-1185">Reference proteome</keyword>